<dbReference type="PROSITE" id="PS50005">
    <property type="entry name" value="TPR"/>
    <property type="match status" value="1"/>
</dbReference>
<dbReference type="PANTHER" id="PTHR44943:SF8">
    <property type="entry name" value="TPR REPEAT-CONTAINING PROTEIN MJ0263"/>
    <property type="match status" value="1"/>
</dbReference>
<dbReference type="InterPro" id="IPR011990">
    <property type="entry name" value="TPR-like_helical_dom_sf"/>
</dbReference>
<organism evidence="4 5">
    <name type="scientific">Lutibacter maritimus</name>
    <dbReference type="NCBI Taxonomy" id="593133"/>
    <lineage>
        <taxon>Bacteria</taxon>
        <taxon>Pseudomonadati</taxon>
        <taxon>Bacteroidota</taxon>
        <taxon>Flavobacteriia</taxon>
        <taxon>Flavobacteriales</taxon>
        <taxon>Flavobacteriaceae</taxon>
        <taxon>Lutibacter</taxon>
    </lineage>
</organism>
<evidence type="ECO:0000256" key="2">
    <source>
        <dbReference type="ARBA" id="ARBA00022803"/>
    </source>
</evidence>
<proteinExistence type="predicted"/>
<reference evidence="5" key="1">
    <citation type="submission" date="2016-10" db="EMBL/GenBank/DDBJ databases">
        <authorList>
            <person name="Varghese N."/>
            <person name="Submissions S."/>
        </authorList>
    </citation>
    <scope>NUCLEOTIDE SEQUENCE [LARGE SCALE GENOMIC DNA]</scope>
    <source>
        <strain evidence="5">DSM 24450</strain>
    </source>
</reference>
<dbReference type="RefSeq" id="WP_090229199.1">
    <property type="nucleotide sequence ID" value="NZ_FOZP01000008.1"/>
</dbReference>
<dbReference type="Pfam" id="PF00515">
    <property type="entry name" value="TPR_1"/>
    <property type="match status" value="1"/>
</dbReference>
<dbReference type="OrthoDB" id="1149028at2"/>
<sequence length="427" mass="48626">MKNQILFLSVFLISMTIFGQKDEIKSAEKAIKSNDFNTAISAIQQAENLISNADDKLKAKFYYIKGLALYQNGGPQMDVNKTAAAFNELLAFEKSINSYKYSDEVNSLIGKMVNDIATKATEDYTLALETKEPEDFKKAAKQFHQVYLLSKSDTVYLDNAALVYYFGKDYATSRDLYQQLLDLNYTGIAEEYIATNKADGQDVTYPDKKAMDLQVKLGIAENPRVEVKESRREMIFKNLAQNYSDLGEMDKALEYIAKGRVEFPKSYSLLIDEANIYYKLGDNAKFKERLEMAIEMNPTEPTLYYNVGVMNMDQKNLDEAIKYFEKAIELNPDYGDAYNNIGAAIIDKAAPIIDEMNKSLSDFAKYDKLQKQQFEIYGKAVPYYEKAFELNKSSISVVQTLMGLYENLGMNEKLEAMQAVYEELKAE</sequence>
<evidence type="ECO:0000256" key="3">
    <source>
        <dbReference type="PROSITE-ProRule" id="PRU00339"/>
    </source>
</evidence>
<dbReference type="PROSITE" id="PS50293">
    <property type="entry name" value="TPR_REGION"/>
    <property type="match status" value="1"/>
</dbReference>
<accession>A0A1I6SEM1</accession>
<dbReference type="InterPro" id="IPR019734">
    <property type="entry name" value="TPR_rpt"/>
</dbReference>
<protein>
    <submittedName>
        <fullName evidence="4">Tetratricopeptide repeat-containing protein</fullName>
    </submittedName>
</protein>
<dbReference type="AlphaFoldDB" id="A0A1I6SEM1"/>
<keyword evidence="5" id="KW-1185">Reference proteome</keyword>
<evidence type="ECO:0000313" key="5">
    <source>
        <dbReference type="Proteomes" id="UP000199312"/>
    </source>
</evidence>
<dbReference type="InterPro" id="IPR051685">
    <property type="entry name" value="Ycf3/AcsC/BcsC/TPR_MFPF"/>
</dbReference>
<dbReference type="STRING" id="593133.SAMN04488006_2993"/>
<evidence type="ECO:0000313" key="4">
    <source>
        <dbReference type="EMBL" id="SFS75399.1"/>
    </source>
</evidence>
<evidence type="ECO:0000256" key="1">
    <source>
        <dbReference type="ARBA" id="ARBA00022737"/>
    </source>
</evidence>
<keyword evidence="1" id="KW-0677">Repeat</keyword>
<keyword evidence="2 3" id="KW-0802">TPR repeat</keyword>
<dbReference type="Gene3D" id="1.25.40.10">
    <property type="entry name" value="Tetratricopeptide repeat domain"/>
    <property type="match status" value="2"/>
</dbReference>
<dbReference type="Proteomes" id="UP000199312">
    <property type="component" value="Unassembled WGS sequence"/>
</dbReference>
<dbReference type="SMART" id="SM00028">
    <property type="entry name" value="TPR"/>
    <property type="match status" value="4"/>
</dbReference>
<feature type="repeat" description="TPR" evidence="3">
    <location>
        <begin position="301"/>
        <end position="334"/>
    </location>
</feature>
<dbReference type="SUPFAM" id="SSF48452">
    <property type="entry name" value="TPR-like"/>
    <property type="match status" value="2"/>
</dbReference>
<dbReference type="EMBL" id="FOZP01000008">
    <property type="protein sequence ID" value="SFS75399.1"/>
    <property type="molecule type" value="Genomic_DNA"/>
</dbReference>
<dbReference type="PANTHER" id="PTHR44943">
    <property type="entry name" value="CELLULOSE SYNTHASE OPERON PROTEIN C"/>
    <property type="match status" value="1"/>
</dbReference>
<name>A0A1I6SEM1_9FLAO</name>
<gene>
    <name evidence="4" type="ORF">SAMN04488006_2993</name>
</gene>